<evidence type="ECO:0000256" key="2">
    <source>
        <dbReference type="SAM" id="MobiDB-lite"/>
    </source>
</evidence>
<dbReference type="Pfam" id="PF00443">
    <property type="entry name" value="UCH"/>
    <property type="match status" value="1"/>
</dbReference>
<comment type="catalytic activity">
    <reaction evidence="1">
        <text>Thiol-dependent hydrolysis of ester, thioester, amide, peptide and isopeptide bonds formed by the C-terminal Gly of ubiquitin (a 76-residue protein attached to proteins as an intracellular targeting signal).</text>
        <dbReference type="EC" id="3.4.19.12"/>
    </reaction>
</comment>
<dbReference type="Proteomes" id="UP000696280">
    <property type="component" value="Unassembled WGS sequence"/>
</dbReference>
<feature type="transmembrane region" description="Helical" evidence="3">
    <location>
        <begin position="7"/>
        <end position="25"/>
    </location>
</feature>
<dbReference type="InterPro" id="IPR001394">
    <property type="entry name" value="Peptidase_C19_UCH"/>
</dbReference>
<feature type="compositionally biased region" description="Polar residues" evidence="2">
    <location>
        <begin position="538"/>
        <end position="585"/>
    </location>
</feature>
<feature type="compositionally biased region" description="Polar residues" evidence="2">
    <location>
        <begin position="495"/>
        <end position="515"/>
    </location>
</feature>
<dbReference type="CDD" id="cd02662">
    <property type="entry name" value="Peptidase_C19F"/>
    <property type="match status" value="1"/>
</dbReference>
<dbReference type="SUPFAM" id="SSF54001">
    <property type="entry name" value="Cysteine proteinases"/>
    <property type="match status" value="1"/>
</dbReference>
<dbReference type="PANTHER" id="PTHR24006">
    <property type="entry name" value="UBIQUITIN CARBOXYL-TERMINAL HYDROLASE"/>
    <property type="match status" value="1"/>
</dbReference>
<keyword evidence="3" id="KW-0472">Membrane</keyword>
<dbReference type="InterPro" id="IPR038765">
    <property type="entry name" value="Papain-like_cys_pep_sf"/>
</dbReference>
<reference evidence="5" key="1">
    <citation type="submission" date="2021-07" db="EMBL/GenBank/DDBJ databases">
        <authorList>
            <person name="Durling M."/>
        </authorList>
    </citation>
    <scope>NUCLEOTIDE SEQUENCE</scope>
</reference>
<evidence type="ECO:0000313" key="5">
    <source>
        <dbReference type="EMBL" id="CAG8950269.1"/>
    </source>
</evidence>
<keyword evidence="1" id="KW-0833">Ubl conjugation pathway</keyword>
<dbReference type="PANTHER" id="PTHR24006:SF904">
    <property type="entry name" value="UBIQUITIN CARBOXYL-TERMINAL HYDROLASE 16"/>
    <property type="match status" value="1"/>
</dbReference>
<dbReference type="InterPro" id="IPR050164">
    <property type="entry name" value="Peptidase_C19"/>
</dbReference>
<dbReference type="PROSITE" id="PS00973">
    <property type="entry name" value="USP_2"/>
    <property type="match status" value="1"/>
</dbReference>
<keyword evidence="3" id="KW-0812">Transmembrane</keyword>
<dbReference type="PROSITE" id="PS00972">
    <property type="entry name" value="USP_1"/>
    <property type="match status" value="1"/>
</dbReference>
<dbReference type="EMBL" id="CAJVRL010000037">
    <property type="protein sequence ID" value="CAG8950269.1"/>
    <property type="molecule type" value="Genomic_DNA"/>
</dbReference>
<dbReference type="OrthoDB" id="2248014at2759"/>
<dbReference type="GO" id="GO:0005634">
    <property type="term" value="C:nucleus"/>
    <property type="evidence" value="ECO:0007669"/>
    <property type="project" value="TreeGrafter"/>
</dbReference>
<dbReference type="Gene3D" id="3.90.70.10">
    <property type="entry name" value="Cysteine proteinases"/>
    <property type="match status" value="1"/>
</dbReference>
<keyword evidence="1" id="KW-0645">Protease</keyword>
<comment type="similarity">
    <text evidence="1">Belongs to the peptidase C19 family.</text>
</comment>
<keyword evidence="3" id="KW-1133">Transmembrane helix</keyword>
<dbReference type="EC" id="3.4.19.12" evidence="1"/>
<feature type="compositionally biased region" description="Basic and acidic residues" evidence="2">
    <location>
        <begin position="199"/>
        <end position="218"/>
    </location>
</feature>
<name>A0A9N9PFE1_9HELO</name>
<feature type="region of interest" description="Disordered" evidence="2">
    <location>
        <begin position="197"/>
        <end position="247"/>
    </location>
</feature>
<sequence length="639" mass="70652">MPERPLTIAYAAGAGLAAIALVYVFQPTFFIDGESAGTSASSRKRGIVGLSNPANDCYINSVLQALAGLGDLRIYLIRETHRRALDGPSVYGYIVEDPSRKGDPAWKIEGLQNGIATSGLKDILDALNERPIYQKTISATGFVTVLEQAYQKSILRQQQDAQEFLQKVAERLGDEYHAGQRARKSALLRLSNGNGLDQVSEKIDSEDQENKVNGEKSSESQSTAKGGLVSNGTRKGMGTLQSQGKQAPTVVQSELEDGFPLEGATAQQIECLTCKYQPKANESTFCTIQLTVPRVSSTTLNDCFTDMFRTEHIEDFKCEKCRLVHAIESFKQDYHRSKSEKDKAKIKVAIEKVEHAIETDPEQEPKDVTLPDKKFAPKRKIAKHVKITKFPKVLAIHLSRSIYEGYSQKNSAKVAFPERLRLGGLLNQRMYRLVSVVCHKGSHDSGHYESFRRQYLHPPFSTPTTFHTAGAYSKTSTPISTPTTIPLVRPDEETSTISSTPELLSPDSKSSTTSLPFPHLENKANAPSTTNKSRDAETSSIRSLAHSAKSTLSKVPSIHQSSPTPSTTQKRSSTSSLKNARSSISELVRGGGKKKSKQKATNRWWRISDDQIKECKTGDVLGMQKEVYLLFYEMEKNEV</sequence>
<keyword evidence="6" id="KW-1185">Reference proteome</keyword>
<evidence type="ECO:0000313" key="6">
    <source>
        <dbReference type="Proteomes" id="UP000696280"/>
    </source>
</evidence>
<dbReference type="GO" id="GO:0006508">
    <property type="term" value="P:proteolysis"/>
    <property type="evidence" value="ECO:0007669"/>
    <property type="project" value="UniProtKB-KW"/>
</dbReference>
<protein>
    <recommendedName>
        <fullName evidence="1">Ubiquitin carboxyl-terminal hydrolase</fullName>
        <ecNumber evidence="1">3.4.19.12</ecNumber>
    </recommendedName>
</protein>
<evidence type="ECO:0000259" key="4">
    <source>
        <dbReference type="PROSITE" id="PS50235"/>
    </source>
</evidence>
<dbReference type="GO" id="GO:0005829">
    <property type="term" value="C:cytosol"/>
    <property type="evidence" value="ECO:0007669"/>
    <property type="project" value="TreeGrafter"/>
</dbReference>
<feature type="region of interest" description="Disordered" evidence="2">
    <location>
        <begin position="467"/>
        <end position="602"/>
    </location>
</feature>
<dbReference type="AlphaFoldDB" id="A0A9N9PFE1"/>
<dbReference type="GO" id="GO:0004843">
    <property type="term" value="F:cysteine-type deubiquitinase activity"/>
    <property type="evidence" value="ECO:0007669"/>
    <property type="project" value="UniProtKB-UniRule"/>
</dbReference>
<dbReference type="InterPro" id="IPR028889">
    <property type="entry name" value="USP"/>
</dbReference>
<dbReference type="PROSITE" id="PS50235">
    <property type="entry name" value="USP_3"/>
    <property type="match status" value="1"/>
</dbReference>
<feature type="compositionally biased region" description="Basic residues" evidence="2">
    <location>
        <begin position="591"/>
        <end position="600"/>
    </location>
</feature>
<evidence type="ECO:0000256" key="3">
    <source>
        <dbReference type="SAM" id="Phobius"/>
    </source>
</evidence>
<dbReference type="InterPro" id="IPR018200">
    <property type="entry name" value="USP_CS"/>
</dbReference>
<organism evidence="5 6">
    <name type="scientific">Hymenoscyphus fraxineus</name>
    <dbReference type="NCBI Taxonomy" id="746836"/>
    <lineage>
        <taxon>Eukaryota</taxon>
        <taxon>Fungi</taxon>
        <taxon>Dikarya</taxon>
        <taxon>Ascomycota</taxon>
        <taxon>Pezizomycotina</taxon>
        <taxon>Leotiomycetes</taxon>
        <taxon>Helotiales</taxon>
        <taxon>Helotiaceae</taxon>
        <taxon>Hymenoscyphus</taxon>
    </lineage>
</organism>
<proteinExistence type="inferred from homology"/>
<feature type="compositionally biased region" description="Low complexity" evidence="2">
    <location>
        <begin position="475"/>
        <end position="486"/>
    </location>
</feature>
<evidence type="ECO:0000256" key="1">
    <source>
        <dbReference type="RuleBase" id="RU366025"/>
    </source>
</evidence>
<accession>A0A9N9PFE1</accession>
<gene>
    <name evidence="5" type="ORF">HYFRA_00006761</name>
</gene>
<comment type="caution">
    <text evidence="5">The sequence shown here is derived from an EMBL/GenBank/DDBJ whole genome shotgun (WGS) entry which is preliminary data.</text>
</comment>
<keyword evidence="1" id="KW-0788">Thiol protease</keyword>
<keyword evidence="1" id="KW-0378">Hydrolase</keyword>
<feature type="domain" description="USP" evidence="4">
    <location>
        <begin position="48"/>
        <end position="635"/>
    </location>
</feature>
<dbReference type="GO" id="GO:0016579">
    <property type="term" value="P:protein deubiquitination"/>
    <property type="evidence" value="ECO:0007669"/>
    <property type="project" value="InterPro"/>
</dbReference>